<keyword evidence="2" id="KW-1185">Reference proteome</keyword>
<dbReference type="EMBL" id="JBFXLS010000030">
    <property type="protein sequence ID" value="KAL2826427.1"/>
    <property type="molecule type" value="Genomic_DNA"/>
</dbReference>
<organism evidence="1 2">
    <name type="scientific">Aspergillus cavernicola</name>
    <dbReference type="NCBI Taxonomy" id="176166"/>
    <lineage>
        <taxon>Eukaryota</taxon>
        <taxon>Fungi</taxon>
        <taxon>Dikarya</taxon>
        <taxon>Ascomycota</taxon>
        <taxon>Pezizomycotina</taxon>
        <taxon>Eurotiomycetes</taxon>
        <taxon>Eurotiomycetidae</taxon>
        <taxon>Eurotiales</taxon>
        <taxon>Aspergillaceae</taxon>
        <taxon>Aspergillus</taxon>
        <taxon>Aspergillus subgen. Nidulantes</taxon>
    </lineage>
</organism>
<comment type="caution">
    <text evidence="1">The sequence shown here is derived from an EMBL/GenBank/DDBJ whole genome shotgun (WGS) entry which is preliminary data.</text>
</comment>
<name>A0ABR4IFN4_9EURO</name>
<gene>
    <name evidence="1" type="ORF">BDW59DRAFT_160948</name>
</gene>
<evidence type="ECO:0000313" key="2">
    <source>
        <dbReference type="Proteomes" id="UP001610335"/>
    </source>
</evidence>
<sequence>MADNSPSLIPFLGAMTATQEDYHIYPQDEGPMAPYPKIEDMESQDPYPPQSYHTRSVSRSLHIDFTGWTQKPLRITDGGPNGPVVYTVDLTNRKPEMKVFAADEHQAPFATATLNVSSSKIEIQLYNHDITMSVKSRLKKEGIYESPSLENAPLMWKSRSMKLFDFELRDGNSIPLAQFNPHPSWSLRKAGRLDCFGPSVSNGQLMEEIMVTAFALIHSTNIQLEAATAGTGPSPAYGSH</sequence>
<reference evidence="1 2" key="1">
    <citation type="submission" date="2024-07" db="EMBL/GenBank/DDBJ databases">
        <title>Section-level genome sequencing and comparative genomics of Aspergillus sections Usti and Cavernicolus.</title>
        <authorList>
            <consortium name="Lawrence Berkeley National Laboratory"/>
            <person name="Nybo J.L."/>
            <person name="Vesth T.C."/>
            <person name="Theobald S."/>
            <person name="Frisvad J.C."/>
            <person name="Larsen T.O."/>
            <person name="Kjaerboelling I."/>
            <person name="Rothschild-Mancinelli K."/>
            <person name="Lyhne E.K."/>
            <person name="Kogle M.E."/>
            <person name="Barry K."/>
            <person name="Clum A."/>
            <person name="Na H."/>
            <person name="Ledsgaard L."/>
            <person name="Lin J."/>
            <person name="Lipzen A."/>
            <person name="Kuo A."/>
            <person name="Riley R."/>
            <person name="Mondo S."/>
            <person name="LaButti K."/>
            <person name="Haridas S."/>
            <person name="Pangalinan J."/>
            <person name="Salamov A.A."/>
            <person name="Simmons B.A."/>
            <person name="Magnuson J.K."/>
            <person name="Chen J."/>
            <person name="Drula E."/>
            <person name="Henrissat B."/>
            <person name="Wiebenga A."/>
            <person name="Lubbers R.J."/>
            <person name="Gomes A.C."/>
            <person name="Makela M.R."/>
            <person name="Stajich J."/>
            <person name="Grigoriev I.V."/>
            <person name="Mortensen U.H."/>
            <person name="De vries R.P."/>
            <person name="Baker S.E."/>
            <person name="Andersen M.R."/>
        </authorList>
    </citation>
    <scope>NUCLEOTIDE SEQUENCE [LARGE SCALE GENOMIC DNA]</scope>
    <source>
        <strain evidence="1 2">CBS 600.67</strain>
    </source>
</reference>
<dbReference type="Proteomes" id="UP001610335">
    <property type="component" value="Unassembled WGS sequence"/>
</dbReference>
<evidence type="ECO:0000313" key="1">
    <source>
        <dbReference type="EMBL" id="KAL2826427.1"/>
    </source>
</evidence>
<accession>A0ABR4IFN4</accession>
<proteinExistence type="predicted"/>
<protein>
    <submittedName>
        <fullName evidence="1">Uncharacterized protein</fullName>
    </submittedName>
</protein>